<feature type="domain" description="HTH cro/C1-type" evidence="2">
    <location>
        <begin position="15"/>
        <end position="70"/>
    </location>
</feature>
<dbReference type="Gene3D" id="1.25.40.10">
    <property type="entry name" value="Tetratricopeptide repeat domain"/>
    <property type="match status" value="2"/>
</dbReference>
<dbReference type="SMART" id="SM00382">
    <property type="entry name" value="AAA"/>
    <property type="match status" value="1"/>
</dbReference>
<dbReference type="GO" id="GO:0003677">
    <property type="term" value="F:DNA binding"/>
    <property type="evidence" value="ECO:0007669"/>
    <property type="project" value="InterPro"/>
</dbReference>
<dbReference type="Pfam" id="PF13424">
    <property type="entry name" value="TPR_12"/>
    <property type="match status" value="1"/>
</dbReference>
<dbReference type="SUPFAM" id="SSF52540">
    <property type="entry name" value="P-loop containing nucleoside triphosphate hydrolases"/>
    <property type="match status" value="1"/>
</dbReference>
<proteinExistence type="predicted"/>
<dbReference type="InterPro" id="IPR011990">
    <property type="entry name" value="TPR-like_helical_dom_sf"/>
</dbReference>
<feature type="compositionally biased region" description="Low complexity" evidence="1">
    <location>
        <begin position="101"/>
        <end position="126"/>
    </location>
</feature>
<evidence type="ECO:0000256" key="1">
    <source>
        <dbReference type="SAM" id="MobiDB-lite"/>
    </source>
</evidence>
<feature type="region of interest" description="Disordered" evidence="1">
    <location>
        <begin position="32"/>
        <end position="55"/>
    </location>
</feature>
<protein>
    <submittedName>
        <fullName evidence="3">Regulatory protein AfsR</fullName>
    </submittedName>
</protein>
<dbReference type="GO" id="GO:0043531">
    <property type="term" value="F:ADP binding"/>
    <property type="evidence" value="ECO:0007669"/>
    <property type="project" value="InterPro"/>
</dbReference>
<dbReference type="EMBL" id="BHZD01000001">
    <property type="protein sequence ID" value="GCD44539.1"/>
    <property type="molecule type" value="Genomic_DNA"/>
</dbReference>
<dbReference type="SMART" id="SM00530">
    <property type="entry name" value="HTH_XRE"/>
    <property type="match status" value="1"/>
</dbReference>
<gene>
    <name evidence="3" type="primary">afsR_3</name>
    <name evidence="3" type="ORF">GKJPGBOP_04239</name>
</gene>
<dbReference type="InterPro" id="IPR001387">
    <property type="entry name" value="Cro/C1-type_HTH"/>
</dbReference>
<evidence type="ECO:0000313" key="4">
    <source>
        <dbReference type="Proteomes" id="UP000286746"/>
    </source>
</evidence>
<dbReference type="Proteomes" id="UP000286746">
    <property type="component" value="Unassembled WGS sequence"/>
</dbReference>
<feature type="compositionally biased region" description="Basic and acidic residues" evidence="1">
    <location>
        <begin position="85"/>
        <end position="97"/>
    </location>
</feature>
<organism evidence="3 4">
    <name type="scientific">Streptomyces paromomycinus</name>
    <name type="common">Streptomyces rimosus subsp. paromomycinus</name>
    <dbReference type="NCBI Taxonomy" id="92743"/>
    <lineage>
        <taxon>Bacteria</taxon>
        <taxon>Bacillati</taxon>
        <taxon>Actinomycetota</taxon>
        <taxon>Actinomycetes</taxon>
        <taxon>Kitasatosporales</taxon>
        <taxon>Streptomycetaceae</taxon>
        <taxon>Streptomyces</taxon>
    </lineage>
</organism>
<evidence type="ECO:0000259" key="2">
    <source>
        <dbReference type="PROSITE" id="PS50943"/>
    </source>
</evidence>
<dbReference type="SUPFAM" id="SSF47413">
    <property type="entry name" value="lambda repressor-like DNA-binding domains"/>
    <property type="match status" value="1"/>
</dbReference>
<feature type="region of interest" description="Disordered" evidence="1">
    <location>
        <begin position="75"/>
        <end position="126"/>
    </location>
</feature>
<dbReference type="PRINTS" id="PR00364">
    <property type="entry name" value="DISEASERSIST"/>
</dbReference>
<sequence>MGTGTPAGGAFGAHLRALRTGAGLSQAELAQSAGVSVRGLSDMERGTSRGPQRRTVQALSAALRLDPAAARELERLASLGRPRPARAEAFRPDRAEIPRPAAGSPAARDAATAQPPATRTAAHHTLALPRDLSDFTARGPALDRLRALVEDLDPARPPVAVICGQPGLGKTSFAVHAAHTLAPHFPDGQFTLDLRGMDDCPVAPRDALARLLRALGVAEAAVPAGTEDRAGLLRSVLRERRALLLLDNAATEDQVRPLLPGHSPTLTLVTSRHTLAGLEAVHRTELALLRREEAVELLTRIIGPERVRQESQAARDLAELCGHLPLAVRIAGQRLASCPGERLAKLVDRFAAHESRLDALRAGSLQVRAAFELSYQQLDPTARTVFRRAALADGPDFSPRTAALLAGLPLRHAARYAQDLTDAGLLQPHPSADRYRFHDLLRLFATAQLDKEDTPADISLAHSRTDAWMLRRATAAARLFTIDHRPDGCRDDEGGDPDPATAPADRDQAHAWLEAERTQWLAALRRTQTAGRHREVVDTAEAMHWFSDRTSHWELWTEVFERAVGSARALNSRRDETVHLNYLAWAHNTCLHDHATALSTAQAALALARETDDQLQVGWAHNYAALALDRLGRSDEGIAHLHQGADCLSRQTGPQSRLAELSILNALGRLLRQAGRPDEALTVHRRSEALCRAGIPGKPHELIDLYRASAQQHIGNDLAALHRWAEAEAPLRHAVARFEAARMPAWSEPARLDLGIVLRRCHRDEEARATLTAAYEGLVGLNHPRQLEAADQLRLLDEAGGSLTGTRGERGPVG</sequence>
<dbReference type="Gene3D" id="3.40.50.300">
    <property type="entry name" value="P-loop containing nucleotide triphosphate hydrolases"/>
    <property type="match status" value="1"/>
</dbReference>
<dbReference type="Pfam" id="PF13560">
    <property type="entry name" value="HTH_31"/>
    <property type="match status" value="1"/>
</dbReference>
<dbReference type="Gene3D" id="1.10.260.40">
    <property type="entry name" value="lambda repressor-like DNA-binding domains"/>
    <property type="match status" value="1"/>
</dbReference>
<accession>A0A401W5G8</accession>
<reference evidence="3 4" key="1">
    <citation type="submission" date="2018-11" db="EMBL/GenBank/DDBJ databases">
        <title>Whole genome sequence of Streptomyces paromomycinus NBRC 15454(T).</title>
        <authorList>
            <person name="Komaki H."/>
            <person name="Tamura T."/>
        </authorList>
    </citation>
    <scope>NUCLEOTIDE SEQUENCE [LARGE SCALE GENOMIC DNA]</scope>
    <source>
        <strain evidence="3 4">NBRC 15454</strain>
    </source>
</reference>
<dbReference type="InterPro" id="IPR027417">
    <property type="entry name" value="P-loop_NTPase"/>
</dbReference>
<evidence type="ECO:0000313" key="3">
    <source>
        <dbReference type="EMBL" id="GCD44539.1"/>
    </source>
</evidence>
<dbReference type="RefSeq" id="WP_125055376.1">
    <property type="nucleotide sequence ID" value="NZ_BHZD01000001.1"/>
</dbReference>
<dbReference type="AlphaFoldDB" id="A0A401W5G8"/>
<dbReference type="PANTHER" id="PTHR47691:SF3">
    <property type="entry name" value="HTH-TYPE TRANSCRIPTIONAL REGULATOR RV0890C-RELATED"/>
    <property type="match status" value="1"/>
</dbReference>
<dbReference type="InterPro" id="IPR003593">
    <property type="entry name" value="AAA+_ATPase"/>
</dbReference>
<feature type="region of interest" description="Disordered" evidence="1">
    <location>
        <begin position="484"/>
        <end position="504"/>
    </location>
</feature>
<dbReference type="InterPro" id="IPR010982">
    <property type="entry name" value="Lambda_DNA-bd_dom_sf"/>
</dbReference>
<comment type="caution">
    <text evidence="3">The sequence shown here is derived from an EMBL/GenBank/DDBJ whole genome shotgun (WGS) entry which is preliminary data.</text>
</comment>
<dbReference type="PANTHER" id="PTHR47691">
    <property type="entry name" value="REGULATOR-RELATED"/>
    <property type="match status" value="1"/>
</dbReference>
<dbReference type="SUPFAM" id="SSF48452">
    <property type="entry name" value="TPR-like"/>
    <property type="match status" value="2"/>
</dbReference>
<dbReference type="CDD" id="cd00093">
    <property type="entry name" value="HTH_XRE"/>
    <property type="match status" value="1"/>
</dbReference>
<keyword evidence="4" id="KW-1185">Reference proteome</keyword>
<dbReference type="PROSITE" id="PS50943">
    <property type="entry name" value="HTH_CROC1"/>
    <property type="match status" value="1"/>
</dbReference>
<name>A0A401W5G8_STREY</name>